<organism evidence="1">
    <name type="scientific">Octopus bimaculoides</name>
    <name type="common">California two-spotted octopus</name>
    <dbReference type="NCBI Taxonomy" id="37653"/>
    <lineage>
        <taxon>Eukaryota</taxon>
        <taxon>Metazoa</taxon>
        <taxon>Spiralia</taxon>
        <taxon>Lophotrochozoa</taxon>
        <taxon>Mollusca</taxon>
        <taxon>Cephalopoda</taxon>
        <taxon>Coleoidea</taxon>
        <taxon>Octopodiformes</taxon>
        <taxon>Octopoda</taxon>
        <taxon>Incirrata</taxon>
        <taxon>Octopodidae</taxon>
        <taxon>Octopus</taxon>
    </lineage>
</organism>
<dbReference type="PANTHER" id="PTHR45913:SF19">
    <property type="entry name" value="LOW QUALITY PROTEIN: ZINC FINGER BED DOMAIN-CONTAINING PROTEIN 5-LIKE"/>
    <property type="match status" value="1"/>
</dbReference>
<sequence>MQWFPTCSTRTTSGTRGISRRIVNIKTSALNTRLLKLLCEFFGSDHICLFYHTEARWFPQGNATRVHLKAGSVCSEVGSVVEELGEQTLRNVRTPDYSEPNDEFAPKIVRHFSLLKIELMHYFPNVTCRGYIANPFSVDPAELPVGTGEQEEFIHTQADETAKTKHEECSPINFWLSMVFSYSTLARQVVLQLLIFPSTWKYE</sequence>
<dbReference type="AlphaFoldDB" id="A0A0L8IHQ6"/>
<name>A0A0L8IHQ6_OCTBM</name>
<protein>
    <submittedName>
        <fullName evidence="1">Uncharacterized protein</fullName>
    </submittedName>
</protein>
<dbReference type="STRING" id="37653.A0A0L8IHQ6"/>
<accession>A0A0L8IHQ6</accession>
<proteinExistence type="predicted"/>
<dbReference type="PANTHER" id="PTHR45913">
    <property type="entry name" value="EPM2A-INTERACTING PROTEIN 1"/>
    <property type="match status" value="1"/>
</dbReference>
<reference evidence="1" key="1">
    <citation type="submission" date="2015-07" db="EMBL/GenBank/DDBJ databases">
        <title>MeaNS - Measles Nucleotide Surveillance Program.</title>
        <authorList>
            <person name="Tran T."/>
            <person name="Druce J."/>
        </authorList>
    </citation>
    <scope>NUCLEOTIDE SEQUENCE</scope>
    <source>
        <strain evidence="1">UCB-OBI-ISO-001</strain>
        <tissue evidence="1">Gonad</tissue>
    </source>
</reference>
<dbReference type="EMBL" id="KQ415781">
    <property type="protein sequence ID" value="KOG00559.1"/>
    <property type="molecule type" value="Genomic_DNA"/>
</dbReference>
<evidence type="ECO:0000313" key="1">
    <source>
        <dbReference type="EMBL" id="KOG00559.1"/>
    </source>
</evidence>
<gene>
    <name evidence="1" type="ORF">OCBIM_22000903mg</name>
</gene>